<evidence type="ECO:0000256" key="3">
    <source>
        <dbReference type="ARBA" id="ARBA00011209"/>
    </source>
</evidence>
<evidence type="ECO:0000256" key="4">
    <source>
        <dbReference type="ARBA" id="ARBA00022490"/>
    </source>
</evidence>
<organism evidence="16 17">
    <name type="scientific">Halothermothrix orenii (strain H 168 / OCM 544 / DSM 9562)</name>
    <dbReference type="NCBI Taxonomy" id="373903"/>
    <lineage>
        <taxon>Bacteria</taxon>
        <taxon>Bacillati</taxon>
        <taxon>Bacillota</taxon>
        <taxon>Clostridia</taxon>
        <taxon>Halanaerobiales</taxon>
        <taxon>Halothermotrichaceae</taxon>
        <taxon>Halothermothrix</taxon>
    </lineage>
</organism>
<dbReference type="PANTHER" id="PTHR11538">
    <property type="entry name" value="PHENYLALANYL-TRNA SYNTHETASE"/>
    <property type="match status" value="1"/>
</dbReference>
<evidence type="ECO:0000259" key="15">
    <source>
        <dbReference type="PROSITE" id="PS50862"/>
    </source>
</evidence>
<feature type="domain" description="Aminoacyl-transfer RNA synthetases class-II family profile" evidence="15">
    <location>
        <begin position="113"/>
        <end position="340"/>
    </location>
</feature>
<keyword evidence="4 13" id="KW-0963">Cytoplasm</keyword>
<dbReference type="SUPFAM" id="SSF55681">
    <property type="entry name" value="Class II aaRS and biotin synthetases"/>
    <property type="match status" value="1"/>
</dbReference>
<accession>B8D293</accession>
<dbReference type="NCBIfam" id="TIGR00468">
    <property type="entry name" value="pheS"/>
    <property type="match status" value="1"/>
</dbReference>
<evidence type="ECO:0000256" key="9">
    <source>
        <dbReference type="ARBA" id="ARBA00022842"/>
    </source>
</evidence>
<evidence type="ECO:0000256" key="7">
    <source>
        <dbReference type="ARBA" id="ARBA00022741"/>
    </source>
</evidence>
<feature type="binding site" evidence="13">
    <location>
        <position position="256"/>
    </location>
    <ligand>
        <name>Mg(2+)</name>
        <dbReference type="ChEBI" id="CHEBI:18420"/>
        <note>shared with beta subunit</note>
    </ligand>
</feature>
<evidence type="ECO:0000256" key="10">
    <source>
        <dbReference type="ARBA" id="ARBA00022917"/>
    </source>
</evidence>
<name>B8D293_HALOH</name>
<keyword evidence="17" id="KW-1185">Reference proteome</keyword>
<dbReference type="SUPFAM" id="SSF46589">
    <property type="entry name" value="tRNA-binding arm"/>
    <property type="match status" value="1"/>
</dbReference>
<keyword evidence="7 13" id="KW-0547">Nucleotide-binding</keyword>
<evidence type="ECO:0000256" key="13">
    <source>
        <dbReference type="HAMAP-Rule" id="MF_00281"/>
    </source>
</evidence>
<comment type="subcellular location">
    <subcellularLocation>
        <location evidence="1 13">Cytoplasm</location>
    </subcellularLocation>
</comment>
<sequence length="341" mass="38804">MDLKKQLEEIKTKAEKEFQDVKDLDHLEQLRVKYLGKKGEITSVLRQMGKIPAEERPVIGKKANILKNKLNNIIIKKKAELEELAKQRKLEKEKIDVTLPGVRPEVGHRHPLNQVIDEIKDIFIGLGFTIAEGPEVESEYNNFEALNIPAHHPARDLQDTLYLYDDLLLRTHTSPVQIRTMAKQNPPIRVIAPGRVYRADELDASHSPIFHQVEGLVINENISFSDLKGTIETVVHALFGKDSKIRFRPSYFPFTEPSAEVDVSCNVCHGEGCSLCSRTGWLEIMGSGMVHPNVLEMAGIDPVKYSGFAFGMGLDRIAILKYKLDDIRLLYENDRRFLHQF</sequence>
<dbReference type="Gene3D" id="3.30.930.10">
    <property type="entry name" value="Bira Bifunctional Protein, Domain 2"/>
    <property type="match status" value="1"/>
</dbReference>
<dbReference type="HOGENOM" id="CLU_025086_0_1_9"/>
<dbReference type="PANTHER" id="PTHR11538:SF41">
    <property type="entry name" value="PHENYLALANINE--TRNA LIGASE, MITOCHONDRIAL"/>
    <property type="match status" value="1"/>
</dbReference>
<dbReference type="GO" id="GO:0016740">
    <property type="term" value="F:transferase activity"/>
    <property type="evidence" value="ECO:0007669"/>
    <property type="project" value="UniProtKB-ARBA"/>
</dbReference>
<evidence type="ECO:0000256" key="2">
    <source>
        <dbReference type="ARBA" id="ARBA00010207"/>
    </source>
</evidence>
<dbReference type="InterPro" id="IPR010978">
    <property type="entry name" value="tRNA-bd_arm"/>
</dbReference>
<protein>
    <recommendedName>
        <fullName evidence="13">Phenylalanine--tRNA ligase alpha subunit</fullName>
        <ecNumber evidence="13">6.1.1.20</ecNumber>
    </recommendedName>
    <alternativeName>
        <fullName evidence="13">Phenylalanyl-tRNA synthetase alpha subunit</fullName>
        <shortName evidence="13">PheRS</shortName>
    </alternativeName>
</protein>
<keyword evidence="8 13" id="KW-0067">ATP-binding</keyword>
<keyword evidence="10 13" id="KW-0648">Protein biosynthesis</keyword>
<gene>
    <name evidence="13" type="primary">pheS</name>
    <name evidence="16" type="ordered locus">Hore_05630</name>
</gene>
<dbReference type="RefSeq" id="WP_012635508.1">
    <property type="nucleotide sequence ID" value="NC_011899.1"/>
</dbReference>
<dbReference type="InterPro" id="IPR006195">
    <property type="entry name" value="aa-tRNA-synth_II"/>
</dbReference>
<comment type="subunit">
    <text evidence="3 13">Tetramer of two alpha and two beta subunits.</text>
</comment>
<dbReference type="GO" id="GO:0006432">
    <property type="term" value="P:phenylalanyl-tRNA aminoacylation"/>
    <property type="evidence" value="ECO:0007669"/>
    <property type="project" value="UniProtKB-UniRule"/>
</dbReference>
<evidence type="ECO:0000256" key="1">
    <source>
        <dbReference type="ARBA" id="ARBA00004496"/>
    </source>
</evidence>
<evidence type="ECO:0000313" key="16">
    <source>
        <dbReference type="EMBL" id="ACL69320.1"/>
    </source>
</evidence>
<dbReference type="Pfam" id="PF02912">
    <property type="entry name" value="Phe_tRNA-synt_N"/>
    <property type="match status" value="1"/>
</dbReference>
<dbReference type="KEGG" id="hor:Hore_05630"/>
<dbReference type="GO" id="GO:0005524">
    <property type="term" value="F:ATP binding"/>
    <property type="evidence" value="ECO:0007669"/>
    <property type="project" value="UniProtKB-UniRule"/>
</dbReference>
<keyword evidence="14" id="KW-0175">Coiled coil</keyword>
<dbReference type="EC" id="6.1.1.20" evidence="13"/>
<proteinExistence type="inferred from homology"/>
<dbReference type="InterPro" id="IPR022911">
    <property type="entry name" value="Phe_tRNA_ligase_alpha1_bac"/>
</dbReference>
<dbReference type="STRING" id="373903.Hore_05630"/>
<evidence type="ECO:0000256" key="12">
    <source>
        <dbReference type="ARBA" id="ARBA00049255"/>
    </source>
</evidence>
<evidence type="ECO:0000256" key="8">
    <source>
        <dbReference type="ARBA" id="ARBA00022840"/>
    </source>
</evidence>
<dbReference type="Proteomes" id="UP000000719">
    <property type="component" value="Chromosome"/>
</dbReference>
<dbReference type="OrthoDB" id="9800719at2"/>
<dbReference type="GO" id="GO:0000287">
    <property type="term" value="F:magnesium ion binding"/>
    <property type="evidence" value="ECO:0007669"/>
    <property type="project" value="UniProtKB-UniRule"/>
</dbReference>
<dbReference type="GO" id="GO:0004826">
    <property type="term" value="F:phenylalanine-tRNA ligase activity"/>
    <property type="evidence" value="ECO:0007669"/>
    <property type="project" value="UniProtKB-UniRule"/>
</dbReference>
<feature type="coiled-coil region" evidence="14">
    <location>
        <begin position="67"/>
        <end position="94"/>
    </location>
</feature>
<dbReference type="InterPro" id="IPR045864">
    <property type="entry name" value="aa-tRNA-synth_II/BPL/LPL"/>
</dbReference>
<dbReference type="InterPro" id="IPR004188">
    <property type="entry name" value="Phe-tRNA_ligase_II_N"/>
</dbReference>
<evidence type="ECO:0000256" key="11">
    <source>
        <dbReference type="ARBA" id="ARBA00023146"/>
    </source>
</evidence>
<dbReference type="AlphaFoldDB" id="B8D293"/>
<comment type="catalytic activity">
    <reaction evidence="12 13">
        <text>tRNA(Phe) + L-phenylalanine + ATP = L-phenylalanyl-tRNA(Phe) + AMP + diphosphate + H(+)</text>
        <dbReference type="Rhea" id="RHEA:19413"/>
        <dbReference type="Rhea" id="RHEA-COMP:9668"/>
        <dbReference type="Rhea" id="RHEA-COMP:9699"/>
        <dbReference type="ChEBI" id="CHEBI:15378"/>
        <dbReference type="ChEBI" id="CHEBI:30616"/>
        <dbReference type="ChEBI" id="CHEBI:33019"/>
        <dbReference type="ChEBI" id="CHEBI:58095"/>
        <dbReference type="ChEBI" id="CHEBI:78442"/>
        <dbReference type="ChEBI" id="CHEBI:78531"/>
        <dbReference type="ChEBI" id="CHEBI:456215"/>
        <dbReference type="EC" id="6.1.1.20"/>
    </reaction>
</comment>
<dbReference type="InterPro" id="IPR002319">
    <property type="entry name" value="Phenylalanyl-tRNA_Synthase"/>
</dbReference>
<dbReference type="EMBL" id="CP001098">
    <property type="protein sequence ID" value="ACL69320.1"/>
    <property type="molecule type" value="Genomic_DNA"/>
</dbReference>
<dbReference type="HAMAP" id="MF_00281">
    <property type="entry name" value="Phe_tRNA_synth_alpha1"/>
    <property type="match status" value="1"/>
</dbReference>
<dbReference type="Pfam" id="PF01409">
    <property type="entry name" value="tRNA-synt_2d"/>
    <property type="match status" value="1"/>
</dbReference>
<evidence type="ECO:0000313" key="17">
    <source>
        <dbReference type="Proteomes" id="UP000000719"/>
    </source>
</evidence>
<keyword evidence="5 13" id="KW-0436">Ligase</keyword>
<dbReference type="PROSITE" id="PS50862">
    <property type="entry name" value="AA_TRNA_LIGASE_II"/>
    <property type="match status" value="1"/>
</dbReference>
<comment type="cofactor">
    <cofactor evidence="13">
        <name>Mg(2+)</name>
        <dbReference type="ChEBI" id="CHEBI:18420"/>
    </cofactor>
    <text evidence="13">Binds 2 magnesium ions per tetramer.</text>
</comment>
<keyword evidence="9 13" id="KW-0460">Magnesium</keyword>
<comment type="similarity">
    <text evidence="2 13">Belongs to the class-II aminoacyl-tRNA synthetase family. Phe-tRNA synthetase alpha subunit type 1 subfamily.</text>
</comment>
<dbReference type="GO" id="GO:0140096">
    <property type="term" value="F:catalytic activity, acting on a protein"/>
    <property type="evidence" value="ECO:0007669"/>
    <property type="project" value="UniProtKB-ARBA"/>
</dbReference>
<dbReference type="GO" id="GO:0000049">
    <property type="term" value="F:tRNA binding"/>
    <property type="evidence" value="ECO:0007669"/>
    <property type="project" value="InterPro"/>
</dbReference>
<dbReference type="InterPro" id="IPR004529">
    <property type="entry name" value="Phe-tRNA-synth_IIc_asu"/>
</dbReference>
<reference evidence="16 17" key="1">
    <citation type="journal article" date="2009" name="PLoS ONE">
        <title>Genome analysis of the anaerobic thermohalophilic bacterium Halothermothrix orenii.</title>
        <authorList>
            <person name="Mavromatis K."/>
            <person name="Ivanova N."/>
            <person name="Anderson I."/>
            <person name="Lykidis A."/>
            <person name="Hooper S.D."/>
            <person name="Sun H."/>
            <person name="Kunin V."/>
            <person name="Lapidus A."/>
            <person name="Hugenholtz P."/>
            <person name="Patel B."/>
            <person name="Kyrpides N.C."/>
        </authorList>
    </citation>
    <scope>NUCLEOTIDE SEQUENCE [LARGE SCALE GENOMIC DNA]</scope>
    <source>
        <strain evidence="17">H 168 / OCM 544 / DSM 9562</strain>
    </source>
</reference>
<evidence type="ECO:0000256" key="6">
    <source>
        <dbReference type="ARBA" id="ARBA00022723"/>
    </source>
</evidence>
<keyword evidence="6 13" id="KW-0479">Metal-binding</keyword>
<dbReference type="CDD" id="cd00496">
    <property type="entry name" value="PheRS_alpha_core"/>
    <property type="match status" value="1"/>
</dbReference>
<dbReference type="GO" id="GO:0005737">
    <property type="term" value="C:cytoplasm"/>
    <property type="evidence" value="ECO:0007669"/>
    <property type="project" value="UniProtKB-SubCell"/>
</dbReference>
<dbReference type="eggNOG" id="COG0016">
    <property type="taxonomic scope" value="Bacteria"/>
</dbReference>
<keyword evidence="11 13" id="KW-0030">Aminoacyl-tRNA synthetase</keyword>
<evidence type="ECO:0000256" key="5">
    <source>
        <dbReference type="ARBA" id="ARBA00022598"/>
    </source>
</evidence>
<dbReference type="FunFam" id="3.30.930.10:FF:000003">
    <property type="entry name" value="Phenylalanine--tRNA ligase alpha subunit"/>
    <property type="match status" value="1"/>
</dbReference>
<evidence type="ECO:0000256" key="14">
    <source>
        <dbReference type="SAM" id="Coils"/>
    </source>
</evidence>